<protein>
    <recommendedName>
        <fullName evidence="4">CsbD family protein</fullName>
    </recommendedName>
</protein>
<name>A0A7G1IGB7_MYCKA</name>
<feature type="compositionally biased region" description="Basic and acidic residues" evidence="1">
    <location>
        <begin position="22"/>
        <end position="34"/>
    </location>
</feature>
<evidence type="ECO:0000313" key="2">
    <source>
        <dbReference type="EMBL" id="BCI90011.1"/>
    </source>
</evidence>
<feature type="region of interest" description="Disordered" evidence="1">
    <location>
        <begin position="22"/>
        <end position="79"/>
    </location>
</feature>
<evidence type="ECO:0000313" key="3">
    <source>
        <dbReference type="Proteomes" id="UP000516380"/>
    </source>
</evidence>
<feature type="compositionally biased region" description="Polar residues" evidence="1">
    <location>
        <begin position="56"/>
        <end position="68"/>
    </location>
</feature>
<accession>A0A7G1IGB7</accession>
<dbReference type="EMBL" id="AP023343">
    <property type="protein sequence ID" value="BCI90011.1"/>
    <property type="molecule type" value="Genomic_DNA"/>
</dbReference>
<dbReference type="AlphaFoldDB" id="A0A7G1IGB7"/>
<gene>
    <name evidence="2" type="ORF">NIIDMKKI_52170</name>
</gene>
<dbReference type="Proteomes" id="UP000516380">
    <property type="component" value="Chromosome"/>
</dbReference>
<proteinExistence type="predicted"/>
<evidence type="ECO:0008006" key="4">
    <source>
        <dbReference type="Google" id="ProtNLM"/>
    </source>
</evidence>
<reference evidence="2 3" key="1">
    <citation type="submission" date="2020-07" db="EMBL/GenBank/DDBJ databases">
        <title>Mycobacterium kansasii (former subtype) with zoonotic potential isolated from diseased indoor pet cat, Japan.</title>
        <authorList>
            <person name="Fukano H."/>
            <person name="Terazono T."/>
            <person name="Hoshino Y."/>
        </authorList>
    </citation>
    <scope>NUCLEOTIDE SEQUENCE [LARGE SCALE GENOMIC DNA]</scope>
    <source>
        <strain evidence="2 3">Kuro-I</strain>
    </source>
</reference>
<evidence type="ECO:0000256" key="1">
    <source>
        <dbReference type="SAM" id="MobiDB-lite"/>
    </source>
</evidence>
<sequence>MEGFKGAIKQVIGLVTGNDRLAQEAKAQQDKADAQRQAAKKRPPPNRPVPARKPQENVSRPTNSSSTRWAWPEFRPGPPSVITYSYWRTRYSNVILRSPPRGRTQTAPVVGFA</sequence>
<keyword evidence="3" id="KW-1185">Reference proteome</keyword>
<organism evidence="2 3">
    <name type="scientific">Mycobacterium kansasii</name>
    <dbReference type="NCBI Taxonomy" id="1768"/>
    <lineage>
        <taxon>Bacteria</taxon>
        <taxon>Bacillati</taxon>
        <taxon>Actinomycetota</taxon>
        <taxon>Actinomycetes</taxon>
        <taxon>Mycobacteriales</taxon>
        <taxon>Mycobacteriaceae</taxon>
        <taxon>Mycobacterium</taxon>
    </lineage>
</organism>